<dbReference type="Proteomes" id="UP000004358">
    <property type="component" value="Unassembled WGS sequence"/>
</dbReference>
<dbReference type="HOGENOM" id="CLU_3418760_0_0_0"/>
<dbReference type="EMBL" id="AANZ01000014">
    <property type="protein sequence ID" value="EAQ79436.1"/>
    <property type="molecule type" value="Genomic_DNA"/>
</dbReference>
<dbReference type="AlphaFoldDB" id="A3ZVU0"/>
<feature type="region of interest" description="Disordered" evidence="1">
    <location>
        <begin position="1"/>
        <end position="25"/>
    </location>
</feature>
<proteinExistence type="predicted"/>
<evidence type="ECO:0000313" key="3">
    <source>
        <dbReference type="Proteomes" id="UP000004358"/>
    </source>
</evidence>
<name>A3ZVU0_9BACT</name>
<protein>
    <submittedName>
        <fullName evidence="2">Uncharacterized protein</fullName>
    </submittedName>
</protein>
<evidence type="ECO:0000313" key="2">
    <source>
        <dbReference type="EMBL" id="EAQ79436.1"/>
    </source>
</evidence>
<sequence length="25" mass="2846">MKIRTPNDRSTPWARVGEEIATEST</sequence>
<evidence type="ECO:0000256" key="1">
    <source>
        <dbReference type="SAM" id="MobiDB-lite"/>
    </source>
</evidence>
<gene>
    <name evidence="2" type="ORF">DSM3645_03133</name>
</gene>
<organism evidence="2 3">
    <name type="scientific">Blastopirellula marina DSM 3645</name>
    <dbReference type="NCBI Taxonomy" id="314230"/>
    <lineage>
        <taxon>Bacteria</taxon>
        <taxon>Pseudomonadati</taxon>
        <taxon>Planctomycetota</taxon>
        <taxon>Planctomycetia</taxon>
        <taxon>Pirellulales</taxon>
        <taxon>Pirellulaceae</taxon>
        <taxon>Blastopirellula</taxon>
    </lineage>
</organism>
<reference evidence="2 3" key="1">
    <citation type="submission" date="2006-02" db="EMBL/GenBank/DDBJ databases">
        <authorList>
            <person name="Amann R."/>
            <person name="Ferriera S."/>
            <person name="Johnson J."/>
            <person name="Kravitz S."/>
            <person name="Halpern A."/>
            <person name="Remington K."/>
            <person name="Beeson K."/>
            <person name="Tran B."/>
            <person name="Rogers Y.-H."/>
            <person name="Friedman R."/>
            <person name="Venter J.C."/>
        </authorList>
    </citation>
    <scope>NUCLEOTIDE SEQUENCE [LARGE SCALE GENOMIC DNA]</scope>
    <source>
        <strain evidence="2 3">DSM 3645</strain>
    </source>
</reference>
<accession>A3ZVU0</accession>
<comment type="caution">
    <text evidence="2">The sequence shown here is derived from an EMBL/GenBank/DDBJ whole genome shotgun (WGS) entry which is preliminary data.</text>
</comment>